<dbReference type="Proteomes" id="UP000658131">
    <property type="component" value="Unassembled WGS sequence"/>
</dbReference>
<evidence type="ECO:0000259" key="2">
    <source>
        <dbReference type="Pfam" id="PF23571"/>
    </source>
</evidence>
<accession>A0ABR7NJT6</accession>
<name>A0ABR7NJT6_9FIRM</name>
<protein>
    <submittedName>
        <fullName evidence="3">GH3 auxin-responsive promoter family protein</fullName>
    </submittedName>
</protein>
<feature type="transmembrane region" description="Helical" evidence="1">
    <location>
        <begin position="148"/>
        <end position="167"/>
    </location>
</feature>
<dbReference type="InterPro" id="IPR055377">
    <property type="entry name" value="GH3_M"/>
</dbReference>
<dbReference type="Pfam" id="PF23571">
    <property type="entry name" value="GH3_M"/>
    <property type="match status" value="1"/>
</dbReference>
<dbReference type="InterPro" id="IPR004993">
    <property type="entry name" value="GH3"/>
</dbReference>
<evidence type="ECO:0000256" key="1">
    <source>
        <dbReference type="SAM" id="Phobius"/>
    </source>
</evidence>
<keyword evidence="1" id="KW-1133">Transmembrane helix</keyword>
<keyword evidence="1" id="KW-0812">Transmembrane</keyword>
<dbReference type="PANTHER" id="PTHR31901">
    <property type="entry name" value="GH3 DOMAIN-CONTAINING PROTEIN"/>
    <property type="match status" value="1"/>
</dbReference>
<keyword evidence="1" id="KW-0472">Membrane</keyword>
<comment type="caution">
    <text evidence="3">The sequence shown here is derived from an EMBL/GenBank/DDBJ whole genome shotgun (WGS) entry which is preliminary data.</text>
</comment>
<sequence>MNLDQKLHQKMYREIWQQYCGFLDLSLSEYMAMQERLMLEQITLYAKCPLGRKIMGGAAPRTLDEFRAAVPLTTYGDYADILLEKREELLPAKPVIWIETTWEGGHHPIKTAPYTQSMIDHHRGSIISTMLLATSDRKGRFSLRSRDSFLFGMAPLPYFTGIIPYAIEGELSLRFMPEVNTAQKMSFGERNKTGFKLGLLNDIDIFFGMSGVVARMSEMFPDMVGGKGKKSSALQMLKKAKPHMLYRLIRARAKVNAEGGEIYPKDLWHPKALMCGGTDSTCFKKKIEYYWGVRPLEIFGGTEPTCIATETWSKDGMVFFPDVCFYEFIPEREMLKNLENPDFKPRTFLMDELVAGEKYELVISNFKGGAFMRYRVGDVFRCKRIINEADGIRFPQFEYVDRIPTVIDIAGFTRITENTIRKAITVSGVQIHDWFAAKRYDSDSRPYMQLYVEMSEAAILTGVVAADVIRDHLSAYFKYIDVDYSDLKKMLGIDPLVVTVIETGTIERYEESHRRRIRRMNPPHYDVVEIEKLARLR</sequence>
<evidence type="ECO:0000313" key="4">
    <source>
        <dbReference type="Proteomes" id="UP000658131"/>
    </source>
</evidence>
<proteinExistence type="predicted"/>
<dbReference type="EMBL" id="JACRTB010000012">
    <property type="protein sequence ID" value="MBC8576569.1"/>
    <property type="molecule type" value="Genomic_DNA"/>
</dbReference>
<dbReference type="PANTHER" id="PTHR31901:SF9">
    <property type="entry name" value="GH3 DOMAIN-CONTAINING PROTEIN"/>
    <property type="match status" value="1"/>
</dbReference>
<keyword evidence="4" id="KW-1185">Reference proteome</keyword>
<gene>
    <name evidence="3" type="ORF">H8717_09150</name>
</gene>
<dbReference type="Gene3D" id="3.40.50.12780">
    <property type="entry name" value="N-terminal domain of ligase-like"/>
    <property type="match status" value="1"/>
</dbReference>
<organism evidence="3 4">
    <name type="scientific">Yanshouia hominis</name>
    <dbReference type="NCBI Taxonomy" id="2763673"/>
    <lineage>
        <taxon>Bacteria</taxon>
        <taxon>Bacillati</taxon>
        <taxon>Bacillota</taxon>
        <taxon>Clostridia</taxon>
        <taxon>Eubacteriales</taxon>
        <taxon>Oscillospiraceae</taxon>
        <taxon>Yanshouia</taxon>
    </lineage>
</organism>
<dbReference type="InterPro" id="IPR042099">
    <property type="entry name" value="ANL_N_sf"/>
</dbReference>
<feature type="domain" description="GH3 middle" evidence="2">
    <location>
        <begin position="318"/>
        <end position="394"/>
    </location>
</feature>
<reference evidence="3 4" key="1">
    <citation type="submission" date="2020-08" db="EMBL/GenBank/DDBJ databases">
        <title>Genome public.</title>
        <authorList>
            <person name="Liu C."/>
            <person name="Sun Q."/>
        </authorList>
    </citation>
    <scope>NUCLEOTIDE SEQUENCE [LARGE SCALE GENOMIC DNA]</scope>
    <source>
        <strain evidence="3 4">BX1</strain>
    </source>
</reference>
<evidence type="ECO:0000313" key="3">
    <source>
        <dbReference type="EMBL" id="MBC8576569.1"/>
    </source>
</evidence>